<proteinExistence type="inferred from homology"/>
<dbReference type="PROSITE" id="PS00211">
    <property type="entry name" value="ABC_TRANSPORTER_1"/>
    <property type="match status" value="1"/>
</dbReference>
<feature type="transmembrane region" description="Helical" evidence="9">
    <location>
        <begin position="167"/>
        <end position="184"/>
    </location>
</feature>
<dbReference type="InterPro" id="IPR039421">
    <property type="entry name" value="Type_1_exporter"/>
</dbReference>
<sequence length="593" mass="67234">MKQLFSYLKKFKIKIYISIFLIFLVALTSAAVVIYEGKYVIDYIKEHYAKDSTTPEVFLQTLGIALLGNLLLYVMATIGRFIYNKLLITAIHSSVKDLREELHKKIHRLPIKFFDQNAVGNVMSIITNDVEMVANGLQQSTIALICAFFNMILIIIVMFWANLPLGILVSLMIPSALIVIFIMNKKSRNIFIQRYEKTGEYIGFLQEKYTGHKEIALFNQQENVIKEFEEINTELKQNIFKSNFISGLVMPIVSSFTYIMVSLVVIIGIVLMRKEGVEDHFLGKMGFAAIQLGLFQGFIQYVWRLGHPINDLSQIFIVLQSTRAAGRRIFRFLGEPEEKENTDALTLEKVEGYVDFSDVSFNYSADKPIIKKMNLKVDKNKMVAVVGPTGSGKTTLINLLVRFYDATSGSIKIDGVDIQDLKKANLRDIIGIVLQESWLFNGTILENIRYGNLNATDEQVIEAAKQANVHNFIMAKKDGYQTVINEETANLSQGEKQLLAIARTLLRNPAILILDEATSTIDTRIEMILQESIQKLLSERTSFVIAHRLSTIVNADIIVVLENGVIIEQGTHKELLAKQGFYYNLYQSQFQKS</sequence>
<evidence type="ECO:0000256" key="6">
    <source>
        <dbReference type="ARBA" id="ARBA00022840"/>
    </source>
</evidence>
<evidence type="ECO:0000313" key="12">
    <source>
        <dbReference type="EMBL" id="KOR75424.1"/>
    </source>
</evidence>
<keyword evidence="4 9" id="KW-0812">Transmembrane</keyword>
<dbReference type="GO" id="GO:0015421">
    <property type="term" value="F:ABC-type oligopeptide transporter activity"/>
    <property type="evidence" value="ECO:0007669"/>
    <property type="project" value="TreeGrafter"/>
</dbReference>
<dbReference type="PROSITE" id="PS50929">
    <property type="entry name" value="ABC_TM1F"/>
    <property type="match status" value="1"/>
</dbReference>
<dbReference type="SMART" id="SM00382">
    <property type="entry name" value="AAA"/>
    <property type="match status" value="1"/>
</dbReference>
<dbReference type="FunFam" id="3.40.50.300:FF:000287">
    <property type="entry name" value="Multidrug ABC transporter ATP-binding protein"/>
    <property type="match status" value="1"/>
</dbReference>
<evidence type="ECO:0000256" key="1">
    <source>
        <dbReference type="ARBA" id="ARBA00004651"/>
    </source>
</evidence>
<evidence type="ECO:0000259" key="10">
    <source>
        <dbReference type="PROSITE" id="PS50893"/>
    </source>
</evidence>
<reference evidence="13" key="1">
    <citation type="submission" date="2015-05" db="EMBL/GenBank/DDBJ databases">
        <title>Draft genome sequence of 'Candidatus Phytoplasma Pruni' strain CX, a plant pathogenic bacterium.</title>
        <authorList>
            <person name="Lee I.-M."/>
            <person name="Bottner-Parker K.D."/>
            <person name="Shao J."/>
            <person name="Gundersen-Rindal D.E."/>
            <person name="Zhao Y."/>
            <person name="Davis R.E."/>
        </authorList>
    </citation>
    <scope>NUCLEOTIDE SEQUENCE [LARGE SCALE GENOMIC DNA]</scope>
    <source>
        <strain evidence="13">CX</strain>
    </source>
</reference>
<dbReference type="STRING" id="479893.CPX_001598"/>
<dbReference type="GO" id="GO:0005524">
    <property type="term" value="F:ATP binding"/>
    <property type="evidence" value="ECO:0007669"/>
    <property type="project" value="UniProtKB-KW"/>
</dbReference>
<dbReference type="Gene3D" id="1.20.1560.10">
    <property type="entry name" value="ABC transporter type 1, transmembrane domain"/>
    <property type="match status" value="1"/>
</dbReference>
<comment type="subcellular location">
    <subcellularLocation>
        <location evidence="1">Cell membrane</location>
        <topology evidence="1">Multi-pass membrane protein</topology>
    </subcellularLocation>
</comment>
<dbReference type="SUPFAM" id="SSF90123">
    <property type="entry name" value="ABC transporter transmembrane region"/>
    <property type="match status" value="1"/>
</dbReference>
<feature type="transmembrane region" description="Helical" evidence="9">
    <location>
        <begin position="15"/>
        <end position="37"/>
    </location>
</feature>
<keyword evidence="6 12" id="KW-0067">ATP-binding</keyword>
<feature type="domain" description="ABC transmembrane type-1" evidence="11">
    <location>
        <begin position="17"/>
        <end position="321"/>
    </location>
</feature>
<dbReference type="InterPro" id="IPR003593">
    <property type="entry name" value="AAA+_ATPase"/>
</dbReference>
<dbReference type="Pfam" id="PF00664">
    <property type="entry name" value="ABC_membrane"/>
    <property type="match status" value="1"/>
</dbReference>
<dbReference type="AlphaFoldDB" id="A0A0M1N0E8"/>
<feature type="domain" description="ABC transporter" evidence="10">
    <location>
        <begin position="354"/>
        <end position="588"/>
    </location>
</feature>
<evidence type="ECO:0000313" key="13">
    <source>
        <dbReference type="Proteomes" id="UP000037386"/>
    </source>
</evidence>
<dbReference type="InterPro" id="IPR027417">
    <property type="entry name" value="P-loop_NTPase"/>
</dbReference>
<dbReference type="SUPFAM" id="SSF52540">
    <property type="entry name" value="P-loop containing nucleoside triphosphate hydrolases"/>
    <property type="match status" value="1"/>
</dbReference>
<evidence type="ECO:0000256" key="2">
    <source>
        <dbReference type="ARBA" id="ARBA00005417"/>
    </source>
</evidence>
<evidence type="ECO:0000256" key="9">
    <source>
        <dbReference type="SAM" id="Phobius"/>
    </source>
</evidence>
<feature type="transmembrane region" description="Helical" evidence="9">
    <location>
        <begin position="57"/>
        <end position="76"/>
    </location>
</feature>
<evidence type="ECO:0000259" key="11">
    <source>
        <dbReference type="PROSITE" id="PS50929"/>
    </source>
</evidence>
<dbReference type="CDD" id="cd18547">
    <property type="entry name" value="ABC_6TM_Tm288_like"/>
    <property type="match status" value="1"/>
</dbReference>
<feature type="transmembrane region" description="Helical" evidence="9">
    <location>
        <begin position="142"/>
        <end position="161"/>
    </location>
</feature>
<dbReference type="GO" id="GO:0016887">
    <property type="term" value="F:ATP hydrolysis activity"/>
    <property type="evidence" value="ECO:0007669"/>
    <property type="project" value="InterPro"/>
</dbReference>
<keyword evidence="3" id="KW-0813">Transport</keyword>
<name>A0A0M1N0E8_9MOLU</name>
<dbReference type="PROSITE" id="PS50893">
    <property type="entry name" value="ABC_TRANSPORTER_2"/>
    <property type="match status" value="1"/>
</dbReference>
<keyword evidence="5" id="KW-0547">Nucleotide-binding</keyword>
<protein>
    <submittedName>
        <fullName evidence="12">Multidrug efflux pump, ATP-binding and permease protein</fullName>
    </submittedName>
</protein>
<comment type="similarity">
    <text evidence="2">Belongs to the ABC transporter superfamily.</text>
</comment>
<dbReference type="PANTHER" id="PTHR43394">
    <property type="entry name" value="ATP-DEPENDENT PERMEASE MDL1, MITOCHONDRIAL"/>
    <property type="match status" value="1"/>
</dbReference>
<dbReference type="InterPro" id="IPR003439">
    <property type="entry name" value="ABC_transporter-like_ATP-bd"/>
</dbReference>
<dbReference type="OrthoDB" id="383768at2"/>
<feature type="transmembrane region" description="Helical" evidence="9">
    <location>
        <begin position="244"/>
        <end position="269"/>
    </location>
</feature>
<keyword evidence="8 9" id="KW-0472">Membrane</keyword>
<evidence type="ECO:0000256" key="4">
    <source>
        <dbReference type="ARBA" id="ARBA00022692"/>
    </source>
</evidence>
<evidence type="ECO:0000256" key="8">
    <source>
        <dbReference type="ARBA" id="ARBA00023136"/>
    </source>
</evidence>
<dbReference type="Gene3D" id="3.40.50.300">
    <property type="entry name" value="P-loop containing nucleotide triphosphate hydrolases"/>
    <property type="match status" value="1"/>
</dbReference>
<dbReference type="GO" id="GO:0005886">
    <property type="term" value="C:plasma membrane"/>
    <property type="evidence" value="ECO:0007669"/>
    <property type="project" value="UniProtKB-SubCell"/>
</dbReference>
<dbReference type="EMBL" id="LHCF01000008">
    <property type="protein sequence ID" value="KOR75424.1"/>
    <property type="molecule type" value="Genomic_DNA"/>
</dbReference>
<comment type="caution">
    <text evidence="12">The sequence shown here is derived from an EMBL/GenBank/DDBJ whole genome shotgun (WGS) entry which is preliminary data.</text>
</comment>
<dbReference type="Pfam" id="PF00005">
    <property type="entry name" value="ABC_tran"/>
    <property type="match status" value="1"/>
</dbReference>
<keyword evidence="7 9" id="KW-1133">Transmembrane helix</keyword>
<dbReference type="InterPro" id="IPR011527">
    <property type="entry name" value="ABC1_TM_dom"/>
</dbReference>
<evidence type="ECO:0000256" key="3">
    <source>
        <dbReference type="ARBA" id="ARBA00022448"/>
    </source>
</evidence>
<accession>A0A0M1N0E8</accession>
<evidence type="ECO:0000256" key="5">
    <source>
        <dbReference type="ARBA" id="ARBA00022741"/>
    </source>
</evidence>
<dbReference type="PANTHER" id="PTHR43394:SF1">
    <property type="entry name" value="ATP-BINDING CASSETTE SUB-FAMILY B MEMBER 10, MITOCHONDRIAL"/>
    <property type="match status" value="1"/>
</dbReference>
<dbReference type="InterPro" id="IPR036640">
    <property type="entry name" value="ABC1_TM_sf"/>
</dbReference>
<dbReference type="InterPro" id="IPR017871">
    <property type="entry name" value="ABC_transporter-like_CS"/>
</dbReference>
<gene>
    <name evidence="12" type="primary">mdlA</name>
    <name evidence="12" type="ORF">CPX_001598</name>
</gene>
<dbReference type="RefSeq" id="WP_053521482.1">
    <property type="nucleotide sequence ID" value="NZ_LHCF01000008.1"/>
</dbReference>
<organism evidence="12 13">
    <name type="scientific">Candidatus Phytoplasma pruni</name>
    <dbReference type="NCBI Taxonomy" id="479893"/>
    <lineage>
        <taxon>Bacteria</taxon>
        <taxon>Bacillati</taxon>
        <taxon>Mycoplasmatota</taxon>
        <taxon>Mollicutes</taxon>
        <taxon>Acholeplasmatales</taxon>
        <taxon>Acholeplasmataceae</taxon>
        <taxon>Candidatus Phytoplasma</taxon>
        <taxon>16SrIII (X-disease group)</taxon>
    </lineage>
</organism>
<dbReference type="PATRIC" id="fig|479893.3.peg.395"/>
<dbReference type="Proteomes" id="UP000037386">
    <property type="component" value="Unassembled WGS sequence"/>
</dbReference>
<evidence type="ECO:0000256" key="7">
    <source>
        <dbReference type="ARBA" id="ARBA00022989"/>
    </source>
</evidence>